<dbReference type="RefSeq" id="WP_011434989.1">
    <property type="nucleotide sequence ID" value="NC_007777.1"/>
</dbReference>
<dbReference type="GO" id="GO:0046872">
    <property type="term" value="F:metal ion binding"/>
    <property type="evidence" value="ECO:0007669"/>
    <property type="project" value="UniProtKB-KW"/>
</dbReference>
<reference evidence="3 4" key="1">
    <citation type="journal article" date="2007" name="Genome Res.">
        <title>Genome characteristics of facultatively symbiotic Frankia sp. strains reflect host range and host plant biogeography.</title>
        <authorList>
            <person name="Normand P."/>
            <person name="Lapierre P."/>
            <person name="Tisa L.S."/>
            <person name="Gogarten J.P."/>
            <person name="Alloisio N."/>
            <person name="Bagnarol E."/>
            <person name="Bassi C.A."/>
            <person name="Berry A.M."/>
            <person name="Bickhart D.M."/>
            <person name="Choisne N."/>
            <person name="Couloux A."/>
            <person name="Cournoyer B."/>
            <person name="Cruveiller S."/>
            <person name="Daubin V."/>
            <person name="Demange N."/>
            <person name="Francino M.P."/>
            <person name="Goltsman E."/>
            <person name="Huang Y."/>
            <person name="Kopp O.R."/>
            <person name="Labarre L."/>
            <person name="Lapidus A."/>
            <person name="Lavire C."/>
            <person name="Marechal J."/>
            <person name="Martinez M."/>
            <person name="Mastronunzio J.E."/>
            <person name="Mullin B.C."/>
            <person name="Niemann J."/>
            <person name="Pujic P."/>
            <person name="Rawnsley T."/>
            <person name="Rouy Z."/>
            <person name="Schenowitz C."/>
            <person name="Sellstedt A."/>
            <person name="Tavares F."/>
            <person name="Tomkins J.P."/>
            <person name="Vallenet D."/>
            <person name="Valverde C."/>
            <person name="Wall L.G."/>
            <person name="Wang Y."/>
            <person name="Medigue C."/>
            <person name="Benson D.R."/>
        </authorList>
    </citation>
    <scope>NUCLEOTIDE SEQUENCE [LARGE SCALE GENOMIC DNA]</scope>
    <source>
        <strain evidence="4">DSM 45818 / CECT 9043 / CcI3</strain>
    </source>
</reference>
<dbReference type="PANTHER" id="PTHR33542">
    <property type="entry name" value="SIROHYDROCHLORIN FERROCHELATASE, CHLOROPLASTIC"/>
    <property type="match status" value="1"/>
</dbReference>
<dbReference type="OrthoDB" id="7345302at2"/>
<dbReference type="Pfam" id="PF01903">
    <property type="entry name" value="CbiX"/>
    <property type="match status" value="1"/>
</dbReference>
<evidence type="ECO:0000313" key="3">
    <source>
        <dbReference type="EMBL" id="ABD09913.1"/>
    </source>
</evidence>
<protein>
    <submittedName>
        <fullName evidence="3">Cobalamin (Vitamin B12) biosynthesis CbiX protein</fullName>
    </submittedName>
</protein>
<gene>
    <name evidence="3" type="ordered locus">Francci3_0529</name>
</gene>
<dbReference type="PANTHER" id="PTHR33542:SF3">
    <property type="entry name" value="SIROHYDROCHLORIN FERROCHELATASE, CHLOROPLASTIC"/>
    <property type="match status" value="1"/>
</dbReference>
<proteinExistence type="predicted"/>
<dbReference type="CDD" id="cd03416">
    <property type="entry name" value="CbiX_SirB_N"/>
    <property type="match status" value="1"/>
</dbReference>
<dbReference type="Proteomes" id="UP000001937">
    <property type="component" value="Chromosome"/>
</dbReference>
<dbReference type="InterPro" id="IPR050963">
    <property type="entry name" value="Sirohydro_Cobaltochel/CbiX"/>
</dbReference>
<keyword evidence="4" id="KW-1185">Reference proteome</keyword>
<name>Q2JFM9_FRACC</name>
<dbReference type="InterPro" id="IPR002762">
    <property type="entry name" value="CbiX-like"/>
</dbReference>
<accession>Q2JFM9</accession>
<dbReference type="EMBL" id="CP000249">
    <property type="protein sequence ID" value="ABD09913.1"/>
    <property type="molecule type" value="Genomic_DNA"/>
</dbReference>
<dbReference type="KEGG" id="fra:Francci3_0529"/>
<evidence type="ECO:0000313" key="4">
    <source>
        <dbReference type="Proteomes" id="UP000001937"/>
    </source>
</evidence>
<dbReference type="STRING" id="106370.Francci3_0529"/>
<dbReference type="Gene3D" id="3.40.50.1400">
    <property type="match status" value="1"/>
</dbReference>
<evidence type="ECO:0000256" key="1">
    <source>
        <dbReference type="ARBA" id="ARBA00022723"/>
    </source>
</evidence>
<keyword evidence="2" id="KW-0456">Lyase</keyword>
<dbReference type="HOGENOM" id="CLU_065901_2_0_11"/>
<sequence length="157" mass="17118">MRGLLVIGHGSRRDEANATVRELAHRLLVDPGHVVDPGHAAAPWTWGAVEAAFLEIAQPDIATGYATLADAGCTEIVAYPFFLFDGNHTRRDIPAALEGARCRHPTTRWVLSEPLGLHASVVDAVRARLDDTLRLLVREADAATLKINPQASRWTGW</sequence>
<dbReference type="PhylomeDB" id="Q2JFM9"/>
<evidence type="ECO:0000256" key="2">
    <source>
        <dbReference type="ARBA" id="ARBA00023239"/>
    </source>
</evidence>
<keyword evidence="1" id="KW-0479">Metal-binding</keyword>
<dbReference type="AlphaFoldDB" id="Q2JFM9"/>
<dbReference type="eggNOG" id="COG2138">
    <property type="taxonomic scope" value="Bacteria"/>
</dbReference>
<organism evidence="3 4">
    <name type="scientific">Frankia casuarinae (strain DSM 45818 / CECT 9043 / HFP020203 / CcI3)</name>
    <dbReference type="NCBI Taxonomy" id="106370"/>
    <lineage>
        <taxon>Bacteria</taxon>
        <taxon>Bacillati</taxon>
        <taxon>Actinomycetota</taxon>
        <taxon>Actinomycetes</taxon>
        <taxon>Frankiales</taxon>
        <taxon>Frankiaceae</taxon>
        <taxon>Frankia</taxon>
    </lineage>
</organism>
<dbReference type="SUPFAM" id="SSF53800">
    <property type="entry name" value="Chelatase"/>
    <property type="match status" value="1"/>
</dbReference>
<dbReference type="GO" id="GO:0016829">
    <property type="term" value="F:lyase activity"/>
    <property type="evidence" value="ECO:0007669"/>
    <property type="project" value="UniProtKB-KW"/>
</dbReference>